<feature type="region of interest" description="Disordered" evidence="1">
    <location>
        <begin position="19"/>
        <end position="58"/>
    </location>
</feature>
<organism evidence="2 3">
    <name type="scientific">Pleuronectes platessa</name>
    <name type="common">European plaice</name>
    <dbReference type="NCBI Taxonomy" id="8262"/>
    <lineage>
        <taxon>Eukaryota</taxon>
        <taxon>Metazoa</taxon>
        <taxon>Chordata</taxon>
        <taxon>Craniata</taxon>
        <taxon>Vertebrata</taxon>
        <taxon>Euteleostomi</taxon>
        <taxon>Actinopterygii</taxon>
        <taxon>Neopterygii</taxon>
        <taxon>Teleostei</taxon>
        <taxon>Neoteleostei</taxon>
        <taxon>Acanthomorphata</taxon>
        <taxon>Carangaria</taxon>
        <taxon>Pleuronectiformes</taxon>
        <taxon>Pleuronectoidei</taxon>
        <taxon>Pleuronectidae</taxon>
        <taxon>Pleuronectes</taxon>
    </lineage>
</organism>
<evidence type="ECO:0000313" key="3">
    <source>
        <dbReference type="Proteomes" id="UP001153269"/>
    </source>
</evidence>
<protein>
    <submittedName>
        <fullName evidence="2">Uncharacterized protein</fullName>
    </submittedName>
</protein>
<evidence type="ECO:0000313" key="2">
    <source>
        <dbReference type="EMBL" id="CAB1453130.1"/>
    </source>
</evidence>
<comment type="caution">
    <text evidence="2">The sequence shown here is derived from an EMBL/GenBank/DDBJ whole genome shotgun (WGS) entry which is preliminary data.</text>
</comment>
<keyword evidence="3" id="KW-1185">Reference proteome</keyword>
<sequence>MEAHSSYSMIKKRATKFKPGTDILEDHHARPVSLTISPVTTQTSDKPASRSPSSKHLGHYGCELQRTGAWKGAEQAIRQPPGQLLSVPAAAGPSSLGANYITKGVFNQVRPVPSPAASFLVPPCPPSPRLIRSQIADTSAHRIHSSPPWLLTGSAVWKLPTTVSNETNYVSQQSIVPSN</sequence>
<dbReference type="EMBL" id="CADEAL010004158">
    <property type="protein sequence ID" value="CAB1453130.1"/>
    <property type="molecule type" value="Genomic_DNA"/>
</dbReference>
<accession>A0A9N7VRP7</accession>
<evidence type="ECO:0000256" key="1">
    <source>
        <dbReference type="SAM" id="MobiDB-lite"/>
    </source>
</evidence>
<name>A0A9N7VRP7_PLEPL</name>
<gene>
    <name evidence="2" type="ORF">PLEPLA_LOCUS40880</name>
</gene>
<proteinExistence type="predicted"/>
<dbReference type="Proteomes" id="UP001153269">
    <property type="component" value="Unassembled WGS sequence"/>
</dbReference>
<dbReference type="AlphaFoldDB" id="A0A9N7VRP7"/>
<feature type="compositionally biased region" description="Polar residues" evidence="1">
    <location>
        <begin position="34"/>
        <end position="54"/>
    </location>
</feature>
<reference evidence="2" key="1">
    <citation type="submission" date="2020-03" db="EMBL/GenBank/DDBJ databases">
        <authorList>
            <person name="Weist P."/>
        </authorList>
    </citation>
    <scope>NUCLEOTIDE SEQUENCE</scope>
</reference>